<dbReference type="SUPFAM" id="SSF57756">
    <property type="entry name" value="Retrovirus zinc finger-like domains"/>
    <property type="match status" value="1"/>
</dbReference>
<feature type="region of interest" description="Disordered" evidence="1">
    <location>
        <begin position="20"/>
        <end position="44"/>
    </location>
</feature>
<dbReference type="AlphaFoldDB" id="A0A1A9UIB4"/>
<dbReference type="Proteomes" id="UP000078200">
    <property type="component" value="Unassembled WGS sequence"/>
</dbReference>
<feature type="compositionally biased region" description="Polar residues" evidence="1">
    <location>
        <begin position="30"/>
        <end position="40"/>
    </location>
</feature>
<evidence type="ECO:0000313" key="3">
    <source>
        <dbReference type="Proteomes" id="UP000078200"/>
    </source>
</evidence>
<dbReference type="EnsemblMetazoa" id="GAUT005828-RA">
    <property type="protein sequence ID" value="GAUT005828-PA"/>
    <property type="gene ID" value="GAUT005828"/>
</dbReference>
<dbReference type="GO" id="GO:0008270">
    <property type="term" value="F:zinc ion binding"/>
    <property type="evidence" value="ECO:0007669"/>
    <property type="project" value="InterPro"/>
</dbReference>
<dbReference type="InterPro" id="IPR036875">
    <property type="entry name" value="Znf_CCHC_sf"/>
</dbReference>
<dbReference type="VEuPathDB" id="VectorBase:GAUT005828"/>
<dbReference type="GO" id="GO:0003676">
    <property type="term" value="F:nucleic acid binding"/>
    <property type="evidence" value="ECO:0007669"/>
    <property type="project" value="InterPro"/>
</dbReference>
<evidence type="ECO:0000256" key="1">
    <source>
        <dbReference type="SAM" id="MobiDB-lite"/>
    </source>
</evidence>
<accession>A0A1A9UIB4</accession>
<evidence type="ECO:0008006" key="4">
    <source>
        <dbReference type="Google" id="ProtNLM"/>
    </source>
</evidence>
<reference evidence="2" key="1">
    <citation type="submission" date="2020-05" db="UniProtKB">
        <authorList>
            <consortium name="EnsemblMetazoa"/>
        </authorList>
    </citation>
    <scope>IDENTIFICATION</scope>
    <source>
        <strain evidence="2">TTRI</strain>
    </source>
</reference>
<evidence type="ECO:0000313" key="2">
    <source>
        <dbReference type="EnsemblMetazoa" id="GAUT005828-PA"/>
    </source>
</evidence>
<sequence length="207" mass="24032">MPASKTRKYYACQKPGHFERECRSKHKGSHSTSPTRNISEGASRISNKHYVRNENIICQTIVESNKNFSKEDMRSAQMADEDLNAILKAMEKEERPTWEEISGESSITKAYWVQWQSLIVEDGCLWCLWHSEDASWVKKLLAINNSCLIMFRKSSYLRQDQYKDKLNLQPVKFTIWDNGPSDLIIDRNIDCQTNNSGLVNREALAFF</sequence>
<keyword evidence="3" id="KW-1185">Reference proteome</keyword>
<dbReference type="STRING" id="7395.A0A1A9UIB4"/>
<name>A0A1A9UIB4_GLOAU</name>
<proteinExistence type="predicted"/>
<protein>
    <recommendedName>
        <fullName evidence="4">CCHC-type domain-containing protein</fullName>
    </recommendedName>
</protein>
<organism evidence="2 3">
    <name type="scientific">Glossina austeni</name>
    <name type="common">Savannah tsetse fly</name>
    <dbReference type="NCBI Taxonomy" id="7395"/>
    <lineage>
        <taxon>Eukaryota</taxon>
        <taxon>Metazoa</taxon>
        <taxon>Ecdysozoa</taxon>
        <taxon>Arthropoda</taxon>
        <taxon>Hexapoda</taxon>
        <taxon>Insecta</taxon>
        <taxon>Pterygota</taxon>
        <taxon>Neoptera</taxon>
        <taxon>Endopterygota</taxon>
        <taxon>Diptera</taxon>
        <taxon>Brachycera</taxon>
        <taxon>Muscomorpha</taxon>
        <taxon>Hippoboscoidea</taxon>
        <taxon>Glossinidae</taxon>
        <taxon>Glossina</taxon>
    </lineage>
</organism>